<evidence type="ECO:0000313" key="2">
    <source>
        <dbReference type="Proteomes" id="UP001177021"/>
    </source>
</evidence>
<sequence>MGHFGKMNGLHLKHSDVEDIYSVNHGLADKAVAEGKSAHEIKLYWDRSIRAFLLFLVCCTIFSNKSSYYVDVVYLQYFQDLSVVREWNWGAAALVHLQHYLDDACLVTVNRMAGYMSLLQGWIISHFPGLSVWAQDPIYSEGMPRNAKFVPGAGHREPSSYRNSLDNIQTYGCVFSPYDDHRHVRPLINSCWFSGWLRCGNLKAKHLPERVLRQFKHVQGIPRKPDLSATPGMSLCEIDRVFMEELDLRMIAEEMRGQAVVSAWDHEPGYMTWFYKVSHPVMRPVQAPASPPRPPNLEVLIEAAEARNDPNMLQVCRGVRDEVEGTPVHGIMTNDKVGRTRRGGASKAHSSARRQAAVNVDKIPSRAKGKAVSTTTDEPRPEDAESQEENEDVEENFSEEGEEEGEEGVDEEAEEADEEADEEGDDDGEEEVDEEADQEGEEEGGEEVDDETEEEMEEEEESEQPPPEPKKPRKKVTRVTQGRNPPRVKPPPVTCYDGGPSDLSLLPGFGKHVAVPLWKGEEDGEEMCVEYLNFPISKCKKEFKKMKGAHIGFKALKDLYLDNLKDALKAERLKKPAEDVEFLRECTIRCYLLYLIGATIFTNKSMQYVDVIFLTYLRDLSLVNTWNWGASGLAYLYNYLDAASRPRCGNHGGYNCLFQAWIMAHFKTFGGRFVDERYTHDNPYAARFLPLKGPKFPGQHRSALDTMRMDEVVFCPYEEHRQTRPFQDISWHPDVSAKAGMNRFTIAYAFASYLTANYVTEEMRGPKVVRAFDTVPGYIPWLYRVSHPKILPPVEADPPTHANLEEDNVSGECDVSEVTKKVRADLRKALDGQLKEEEEERKMPEQAACSFLFFIFAMFFFFNPAVYNGTICPYHFVFLGMYEHGFILNAKQKIKKKNDKNKEKLRKNSENKSQNNLKTAAQTKGFSSFPSEEVLGADKEFYIGRSHTRDLQSLSMTNSASGSDESGIRTRRSSPNGRGCGMTTKLMMFWRKNKHNGEPLILLLPDDVLEMCLVRLSLESLMNVRLVCKKLNSFTTTPRFLQMKRQIYQFPWLILYGYERHPYATYLDINYDLTWIYALHPSRNRWRIIPTSCYTDVYHYSIARIHNGLFLIGGCSKGRLFHRPLNLIHSKVWYVNVVTLSWHPMPSMKYGRSLPVVGVTQDSISTPYREAHDLISSSMGIERSFLLIAVGGKGQREEPLYYGEIYDSLTKQWTDIQSLPSDFGGASSGTVCGSMFYVCSNNEKLAAYDIERGYWIAIQTSPLLPPNFNTYRPQLLSSNGRLFLISRCWLQLLQGNGDDAVKKLWELDLTDLTWTDIPLHSDAHLDWGCVVFASDRKPKLIKHGLALVYKHVLAA</sequence>
<organism evidence="1 2">
    <name type="scientific">Trifolium pratense</name>
    <name type="common">Red clover</name>
    <dbReference type="NCBI Taxonomy" id="57577"/>
    <lineage>
        <taxon>Eukaryota</taxon>
        <taxon>Viridiplantae</taxon>
        <taxon>Streptophyta</taxon>
        <taxon>Embryophyta</taxon>
        <taxon>Tracheophyta</taxon>
        <taxon>Spermatophyta</taxon>
        <taxon>Magnoliopsida</taxon>
        <taxon>eudicotyledons</taxon>
        <taxon>Gunneridae</taxon>
        <taxon>Pentapetalae</taxon>
        <taxon>rosids</taxon>
        <taxon>fabids</taxon>
        <taxon>Fabales</taxon>
        <taxon>Fabaceae</taxon>
        <taxon>Papilionoideae</taxon>
        <taxon>50 kb inversion clade</taxon>
        <taxon>NPAAA clade</taxon>
        <taxon>Hologalegina</taxon>
        <taxon>IRL clade</taxon>
        <taxon>Trifolieae</taxon>
        <taxon>Trifolium</taxon>
    </lineage>
</organism>
<comment type="caution">
    <text evidence="1">The sequence shown here is derived from an EMBL/GenBank/DDBJ whole genome shotgun (WGS) entry which is preliminary data.</text>
</comment>
<name>A0ACB0ISG7_TRIPR</name>
<protein>
    <submittedName>
        <fullName evidence="1">Uncharacterized protein</fullName>
    </submittedName>
</protein>
<dbReference type="EMBL" id="CASHSV030000002">
    <property type="protein sequence ID" value="CAJ2634850.1"/>
    <property type="molecule type" value="Genomic_DNA"/>
</dbReference>
<dbReference type="Proteomes" id="UP001177021">
    <property type="component" value="Unassembled WGS sequence"/>
</dbReference>
<keyword evidence="2" id="KW-1185">Reference proteome</keyword>
<evidence type="ECO:0000313" key="1">
    <source>
        <dbReference type="EMBL" id="CAJ2634850.1"/>
    </source>
</evidence>
<reference evidence="1" key="1">
    <citation type="submission" date="2023-10" db="EMBL/GenBank/DDBJ databases">
        <authorList>
            <person name="Rodriguez Cubillos JULIANA M."/>
            <person name="De Vega J."/>
        </authorList>
    </citation>
    <scope>NUCLEOTIDE SEQUENCE</scope>
</reference>
<proteinExistence type="predicted"/>
<gene>
    <name evidence="1" type="ORF">MILVUS5_LOCUS5652</name>
</gene>
<accession>A0ACB0ISG7</accession>